<dbReference type="InterPro" id="IPR000719">
    <property type="entry name" value="Prot_kinase_dom"/>
</dbReference>
<keyword evidence="5" id="KW-0175">Coiled coil</keyword>
<reference evidence="9 10" key="1">
    <citation type="journal article" date="2023" name="Commun. Biol.">
        <title>Genome analysis of Parmales, the sister group of diatoms, reveals the evolutionary specialization of diatoms from phago-mixotrophs to photoautotrophs.</title>
        <authorList>
            <person name="Ban H."/>
            <person name="Sato S."/>
            <person name="Yoshikawa S."/>
            <person name="Yamada K."/>
            <person name="Nakamura Y."/>
            <person name="Ichinomiya M."/>
            <person name="Sato N."/>
            <person name="Blanc-Mathieu R."/>
            <person name="Endo H."/>
            <person name="Kuwata A."/>
            <person name="Ogata H."/>
        </authorList>
    </citation>
    <scope>NUCLEOTIDE SEQUENCE [LARGE SCALE GENOMIC DNA]</scope>
</reference>
<protein>
    <recommendedName>
        <fullName evidence="8">Protein kinase domain-containing protein</fullName>
    </recommendedName>
</protein>
<feature type="region of interest" description="Disordered" evidence="6">
    <location>
        <begin position="779"/>
        <end position="805"/>
    </location>
</feature>
<dbReference type="InterPro" id="IPR051681">
    <property type="entry name" value="Ser/Thr_Kinases-Pseudokinases"/>
</dbReference>
<dbReference type="Gene3D" id="1.10.510.10">
    <property type="entry name" value="Transferase(Phosphotransferase) domain 1"/>
    <property type="match status" value="2"/>
</dbReference>
<dbReference type="Pfam" id="PF07714">
    <property type="entry name" value="PK_Tyr_Ser-Thr"/>
    <property type="match status" value="1"/>
</dbReference>
<organism evidence="9 10">
    <name type="scientific">Tetraparma gracilis</name>
    <dbReference type="NCBI Taxonomy" id="2962635"/>
    <lineage>
        <taxon>Eukaryota</taxon>
        <taxon>Sar</taxon>
        <taxon>Stramenopiles</taxon>
        <taxon>Ochrophyta</taxon>
        <taxon>Bolidophyceae</taxon>
        <taxon>Parmales</taxon>
        <taxon>Triparmaceae</taxon>
        <taxon>Tetraparma</taxon>
    </lineage>
</organism>
<dbReference type="InterPro" id="IPR011009">
    <property type="entry name" value="Kinase-like_dom_sf"/>
</dbReference>
<dbReference type="PROSITE" id="PS50011">
    <property type="entry name" value="PROTEIN_KINASE_DOM"/>
    <property type="match status" value="1"/>
</dbReference>
<sequence length="861" mass="98673">MKLSVRPFDRFKNTLPTATGFAVSIDGGDALPLLPPSFSYTRVIPQWYSSSLYLSFTYNGTDIANSPVTIEVAPDFTLVIVGSVLGVLLVLGLAVFVWHRRFSHMQLGRMQSTLRGVERSQSRMKQKQLELEAEKEELEDEMRRKKHSEEELKVMVSALQAVSKERQDELKEVMIDSKELKVDRLLGKGGFGVVNLATYRGTKVAMKQLLTVNEENVLRFRHECFLTKNLSHPNVVKLVGVSWDESLFACCLEFVENGSLEFWLRLTAGGKKFVSAKKVGKKKQKEKRPTLAEATFKGFDHNGEFNPAEHTDVDRAKKAEVEQLVHGWWMERMNPKVGWEEMLKEDKSRLDHGMSGYHKYDDETRCGMAMAHCYVSATPKQLAGYYADIRNNASESSEFLDFAYTSKTVFKAWPVPIPTISDRESLFRSVWFRNDEDHSYIEVSYTLEDARKQVGKGNVRVESLFCLVVREAPGTEGEGSECWRAMRVNLKFGTGLGFINSLAASKTAEIIVDPLEKLKLDVERLVKEYKPPEHVVTELDLTWKGGLWRMALEAALGVQYLHHHRYWSDGGKRHNGATNEVEEEEAGWKESVIHRDLKPDNMLLTREWKLKLTDFGEARAQNMGGTMTSVGTPIYIAPEVMRADHYDEKADTWSYGLCLVAMIRAERTLEQFFYQALRKHKKKRNTKGLGMGQMTKYYYSEGWRPILPLTFVKAYPKLHALIQECWKVRRKERPNFDQIVTRLQHEIGDEIKRKEEPQITLYSKEDDLIYRNRIGKEDEISDSDGEDELGKSTRRGDAVSKRDHEAKLKSVLSELAEKHAAEMKKVQRGLVSKHDYDNVVRQLEALKEENERLLEGAATEN</sequence>
<evidence type="ECO:0000313" key="10">
    <source>
        <dbReference type="Proteomes" id="UP001165060"/>
    </source>
</evidence>
<dbReference type="InterPro" id="IPR001245">
    <property type="entry name" value="Ser-Thr/Tyr_kinase_cat_dom"/>
</dbReference>
<evidence type="ECO:0000256" key="7">
    <source>
        <dbReference type="SAM" id="Phobius"/>
    </source>
</evidence>
<evidence type="ECO:0000256" key="6">
    <source>
        <dbReference type="SAM" id="MobiDB-lite"/>
    </source>
</evidence>
<accession>A0ABQ6N021</accession>
<keyword evidence="1" id="KW-0418">Kinase</keyword>
<evidence type="ECO:0000313" key="9">
    <source>
        <dbReference type="EMBL" id="GMI37418.1"/>
    </source>
</evidence>
<dbReference type="Pfam" id="PF00069">
    <property type="entry name" value="Pkinase"/>
    <property type="match status" value="1"/>
</dbReference>
<dbReference type="PROSITE" id="PS00107">
    <property type="entry name" value="PROTEIN_KINASE_ATP"/>
    <property type="match status" value="1"/>
</dbReference>
<keyword evidence="7" id="KW-1133">Transmembrane helix</keyword>
<evidence type="ECO:0000256" key="1">
    <source>
        <dbReference type="ARBA" id="ARBA00022527"/>
    </source>
</evidence>
<feature type="coiled-coil region" evidence="5">
    <location>
        <begin position="117"/>
        <end position="155"/>
    </location>
</feature>
<gene>
    <name evidence="9" type="ORF">TeGR_g5081</name>
</gene>
<dbReference type="Gene3D" id="3.30.530.20">
    <property type="match status" value="1"/>
</dbReference>
<feature type="compositionally biased region" description="Basic and acidic residues" evidence="6">
    <location>
        <begin position="788"/>
        <end position="805"/>
    </location>
</feature>
<evidence type="ECO:0000256" key="3">
    <source>
        <dbReference type="ARBA" id="ARBA00022840"/>
    </source>
</evidence>
<keyword evidence="1" id="KW-0723">Serine/threonine-protein kinase</keyword>
<keyword evidence="1" id="KW-0808">Transferase</keyword>
<evidence type="ECO:0000256" key="5">
    <source>
        <dbReference type="SAM" id="Coils"/>
    </source>
</evidence>
<dbReference type="EMBL" id="BRYB01001974">
    <property type="protein sequence ID" value="GMI37418.1"/>
    <property type="molecule type" value="Genomic_DNA"/>
</dbReference>
<keyword evidence="2 4" id="KW-0547">Nucleotide-binding</keyword>
<keyword evidence="3 4" id="KW-0067">ATP-binding</keyword>
<evidence type="ECO:0000256" key="4">
    <source>
        <dbReference type="PROSITE-ProRule" id="PRU10141"/>
    </source>
</evidence>
<dbReference type="SUPFAM" id="SSF55961">
    <property type="entry name" value="Bet v1-like"/>
    <property type="match status" value="1"/>
</dbReference>
<comment type="caution">
    <text evidence="9">The sequence shown here is derived from an EMBL/GenBank/DDBJ whole genome shotgun (WGS) entry which is preliminary data.</text>
</comment>
<dbReference type="InterPro" id="IPR008271">
    <property type="entry name" value="Ser/Thr_kinase_AS"/>
</dbReference>
<dbReference type="Proteomes" id="UP001165060">
    <property type="component" value="Unassembled WGS sequence"/>
</dbReference>
<dbReference type="PROSITE" id="PS00108">
    <property type="entry name" value="PROTEIN_KINASE_ST"/>
    <property type="match status" value="1"/>
</dbReference>
<dbReference type="InterPro" id="IPR017441">
    <property type="entry name" value="Protein_kinase_ATP_BS"/>
</dbReference>
<dbReference type="SUPFAM" id="SSF56112">
    <property type="entry name" value="Protein kinase-like (PK-like)"/>
    <property type="match status" value="1"/>
</dbReference>
<feature type="domain" description="Protein kinase" evidence="8">
    <location>
        <begin position="180"/>
        <end position="748"/>
    </location>
</feature>
<proteinExistence type="predicted"/>
<dbReference type="InterPro" id="IPR023393">
    <property type="entry name" value="START-like_dom_sf"/>
</dbReference>
<feature type="transmembrane region" description="Helical" evidence="7">
    <location>
        <begin position="76"/>
        <end position="99"/>
    </location>
</feature>
<dbReference type="PANTHER" id="PTHR44329">
    <property type="entry name" value="SERINE/THREONINE-PROTEIN KINASE TNNI3K-RELATED"/>
    <property type="match status" value="1"/>
</dbReference>
<feature type="binding site" evidence="4">
    <location>
        <position position="207"/>
    </location>
    <ligand>
        <name>ATP</name>
        <dbReference type="ChEBI" id="CHEBI:30616"/>
    </ligand>
</feature>
<dbReference type="SMART" id="SM00220">
    <property type="entry name" value="S_TKc"/>
    <property type="match status" value="1"/>
</dbReference>
<keyword evidence="7" id="KW-0472">Membrane</keyword>
<keyword evidence="7" id="KW-0812">Transmembrane</keyword>
<evidence type="ECO:0000256" key="2">
    <source>
        <dbReference type="ARBA" id="ARBA00022741"/>
    </source>
</evidence>
<name>A0ABQ6N021_9STRA</name>
<evidence type="ECO:0000259" key="8">
    <source>
        <dbReference type="PROSITE" id="PS50011"/>
    </source>
</evidence>
<keyword evidence="10" id="KW-1185">Reference proteome</keyword>